<keyword evidence="2" id="KW-1185">Reference proteome</keyword>
<organism evidence="1 2">
    <name type="scientific">Robbsia betulipollinis</name>
    <dbReference type="NCBI Taxonomy" id="2981849"/>
    <lineage>
        <taxon>Bacteria</taxon>
        <taxon>Pseudomonadati</taxon>
        <taxon>Pseudomonadota</taxon>
        <taxon>Betaproteobacteria</taxon>
        <taxon>Burkholderiales</taxon>
        <taxon>Burkholderiaceae</taxon>
        <taxon>Robbsia</taxon>
    </lineage>
</organism>
<sequence length="217" mass="23573">MIYFNIFLLVIVAILIQQYRSISASYKKEKAALAELSLRFENIQREIELNATASTHTISEIKAQLLATEAERASLMQFSEVRDAAAEAKLLLEGAAAALAAAEQKATAGIARASEQATQLLAETNIAAKAKRSEAEQLVALASRQADKVISDAKKRAEEIGGDAIRALENADRLEATIVAMKMSSTDMATVIWCQAIVCLTNWQKAIHIQRLVKVSS</sequence>
<evidence type="ECO:0000313" key="2">
    <source>
        <dbReference type="Proteomes" id="UP001082899"/>
    </source>
</evidence>
<comment type="caution">
    <text evidence="1">The sequence shown here is derived from an EMBL/GenBank/DDBJ whole genome shotgun (WGS) entry which is preliminary data.</text>
</comment>
<proteinExistence type="predicted"/>
<name>A0ABT3ZRE8_9BURK</name>
<gene>
    <name evidence="1" type="ORF">OVY01_18410</name>
</gene>
<protein>
    <submittedName>
        <fullName evidence="1">Uncharacterized protein</fullName>
    </submittedName>
</protein>
<dbReference type="RefSeq" id="WP_267849022.1">
    <property type="nucleotide sequence ID" value="NZ_JAPMXC010000010.1"/>
</dbReference>
<dbReference type="Proteomes" id="UP001082899">
    <property type="component" value="Unassembled WGS sequence"/>
</dbReference>
<reference evidence="1" key="1">
    <citation type="submission" date="2022-11" db="EMBL/GenBank/DDBJ databases">
        <title>Robbsia betulipollinis sp. nov., isolated from pollen of birch (Betula pendula).</title>
        <authorList>
            <person name="Shi H."/>
            <person name="Ambika Manirajan B."/>
            <person name="Ratering S."/>
            <person name="Geissler-Plaum R."/>
            <person name="Schnell S."/>
        </authorList>
    </citation>
    <scope>NUCLEOTIDE SEQUENCE</scope>
    <source>
        <strain evidence="1">Bb-Pol-6</strain>
    </source>
</reference>
<dbReference type="EMBL" id="JAPMXC010000010">
    <property type="protein sequence ID" value="MCY0389125.1"/>
    <property type="molecule type" value="Genomic_DNA"/>
</dbReference>
<evidence type="ECO:0000313" key="1">
    <source>
        <dbReference type="EMBL" id="MCY0389125.1"/>
    </source>
</evidence>
<accession>A0ABT3ZRE8</accession>